<keyword evidence="2" id="KW-0732">Signal</keyword>
<comment type="caution">
    <text evidence="4">The sequence shown here is derived from an EMBL/GenBank/DDBJ whole genome shotgun (WGS) entry which is preliminary data.</text>
</comment>
<evidence type="ECO:0000256" key="1">
    <source>
        <dbReference type="ARBA" id="ARBA00022801"/>
    </source>
</evidence>
<dbReference type="RefSeq" id="WP_070126354.1">
    <property type="nucleotide sequence ID" value="NZ_MDHN01000034.1"/>
</dbReference>
<dbReference type="PROSITE" id="PS00141">
    <property type="entry name" value="ASP_PROTEASE"/>
    <property type="match status" value="1"/>
</dbReference>
<dbReference type="SUPFAM" id="SSF50630">
    <property type="entry name" value="Acid proteases"/>
    <property type="match status" value="2"/>
</dbReference>
<dbReference type="GO" id="GO:0004190">
    <property type="term" value="F:aspartic-type endopeptidase activity"/>
    <property type="evidence" value="ECO:0007669"/>
    <property type="project" value="InterPro"/>
</dbReference>
<dbReference type="GO" id="GO:0006508">
    <property type="term" value="P:proteolysis"/>
    <property type="evidence" value="ECO:0007669"/>
    <property type="project" value="InterPro"/>
</dbReference>
<protein>
    <recommendedName>
        <fullName evidence="3">Peptidase A2 domain-containing protein</fullName>
    </recommendedName>
</protein>
<proteinExistence type="predicted"/>
<organism evidence="4 5">
    <name type="scientific">Alteromonas confluentis</name>
    <dbReference type="NCBI Taxonomy" id="1656094"/>
    <lineage>
        <taxon>Bacteria</taxon>
        <taxon>Pseudomonadati</taxon>
        <taxon>Pseudomonadota</taxon>
        <taxon>Gammaproteobacteria</taxon>
        <taxon>Alteromonadales</taxon>
        <taxon>Alteromonadaceae</taxon>
        <taxon>Alteromonas/Salinimonas group</taxon>
        <taxon>Alteromonas</taxon>
    </lineage>
</organism>
<dbReference type="PROSITE" id="PS50175">
    <property type="entry name" value="ASP_PROT_RETROV"/>
    <property type="match status" value="1"/>
</dbReference>
<feature type="domain" description="Peptidase A2" evidence="3">
    <location>
        <begin position="179"/>
        <end position="264"/>
    </location>
</feature>
<feature type="chain" id="PRO_5009209497" description="Peptidase A2 domain-containing protein" evidence="2">
    <location>
        <begin position="19"/>
        <end position="287"/>
    </location>
</feature>
<feature type="signal peptide" evidence="2">
    <location>
        <begin position="1"/>
        <end position="18"/>
    </location>
</feature>
<sequence>MKLSLLLTLCAVTASAWATQDTTLSTEMRYDSRNRPVIATEVNGQGPYYMVVDTGAESSLMMPALADLLKLESFDSGLTINGATGTIAAKAYPVDSFKSDLFDISYVGLLAMPNAGATEAAGIIGMDLFAEKALVFDAAAHQLRTVPSGEVEGNYLTVPAIRRDGLLVHINVKMNGVEIPALIDTGAAATIANASALKALGWRTTDAHLIDDGTILGATSNTSAIKKASVSTISVGSITMRDVPVRFTMNTEGQPPELILGGDVLNSLLGFAIDFPKQEFLVKLPEE</sequence>
<dbReference type="InterPro" id="IPR001995">
    <property type="entry name" value="Peptidase_A2_cat"/>
</dbReference>
<evidence type="ECO:0000313" key="4">
    <source>
        <dbReference type="EMBL" id="OFC69905.1"/>
    </source>
</evidence>
<dbReference type="Pfam" id="PF13650">
    <property type="entry name" value="Asp_protease_2"/>
    <property type="match status" value="2"/>
</dbReference>
<accession>A0A1E7Z8P7</accession>
<evidence type="ECO:0000313" key="5">
    <source>
        <dbReference type="Proteomes" id="UP000175691"/>
    </source>
</evidence>
<dbReference type="InterPro" id="IPR001969">
    <property type="entry name" value="Aspartic_peptidase_AS"/>
</dbReference>
<dbReference type="OrthoDB" id="7560496at2"/>
<keyword evidence="5" id="KW-1185">Reference proteome</keyword>
<dbReference type="InterPro" id="IPR021109">
    <property type="entry name" value="Peptidase_aspartic_dom_sf"/>
</dbReference>
<dbReference type="EMBL" id="MDHN01000034">
    <property type="protein sequence ID" value="OFC69905.1"/>
    <property type="molecule type" value="Genomic_DNA"/>
</dbReference>
<reference evidence="4 5" key="1">
    <citation type="submission" date="2016-08" db="EMBL/GenBank/DDBJ databases">
        <authorList>
            <person name="Seilhamer J.J."/>
        </authorList>
    </citation>
    <scope>NUCLEOTIDE SEQUENCE [LARGE SCALE GENOMIC DNA]</scope>
    <source>
        <strain evidence="4 5">KCTC 42603</strain>
    </source>
</reference>
<keyword evidence="1" id="KW-0378">Hydrolase</keyword>
<dbReference type="STRING" id="1656094.BFC18_00425"/>
<dbReference type="Gene3D" id="2.40.70.10">
    <property type="entry name" value="Acid Proteases"/>
    <property type="match status" value="2"/>
</dbReference>
<name>A0A1E7Z8P7_9ALTE</name>
<dbReference type="Proteomes" id="UP000175691">
    <property type="component" value="Unassembled WGS sequence"/>
</dbReference>
<gene>
    <name evidence="4" type="ORF">BFC18_00425</name>
</gene>
<evidence type="ECO:0000256" key="2">
    <source>
        <dbReference type="SAM" id="SignalP"/>
    </source>
</evidence>
<evidence type="ECO:0000259" key="3">
    <source>
        <dbReference type="PROSITE" id="PS50175"/>
    </source>
</evidence>
<dbReference type="AlphaFoldDB" id="A0A1E7Z8P7"/>